<dbReference type="Proteomes" id="UP000187013">
    <property type="component" value="Unassembled WGS sequence"/>
</dbReference>
<reference evidence="14 15" key="1">
    <citation type="submission" date="2016-08" db="EMBL/GenBank/DDBJ databases">
        <title>Draft genome sequence of allopolyploid Zygosaccharomyces rouxii.</title>
        <authorList>
            <person name="Watanabe J."/>
            <person name="Uehara K."/>
            <person name="Mogi Y."/>
            <person name="Tsukioka Y."/>
        </authorList>
    </citation>
    <scope>NUCLEOTIDE SEQUENCE [LARGE SCALE GENOMIC DNA]</scope>
    <source>
        <strain evidence="14 15">NBRC 110957</strain>
    </source>
</reference>
<name>A0A1Q3A956_ZYGRO</name>
<evidence type="ECO:0000256" key="12">
    <source>
        <dbReference type="ARBA" id="ARBA00049494"/>
    </source>
</evidence>
<dbReference type="PANTHER" id="PTHR23293">
    <property type="entry name" value="FAD SYNTHETASE-RELATED FMN ADENYLYLTRANSFERASE"/>
    <property type="match status" value="1"/>
</dbReference>
<keyword evidence="7" id="KW-0547">Nucleotide-binding</keyword>
<dbReference type="SUPFAM" id="SSF52402">
    <property type="entry name" value="Adenine nucleotide alpha hydrolases-like"/>
    <property type="match status" value="1"/>
</dbReference>
<dbReference type="EMBL" id="BDGX01000033">
    <property type="protein sequence ID" value="GAV52227.1"/>
    <property type="molecule type" value="Genomic_DNA"/>
</dbReference>
<evidence type="ECO:0000256" key="3">
    <source>
        <dbReference type="ARBA" id="ARBA00022630"/>
    </source>
</evidence>
<evidence type="ECO:0000256" key="6">
    <source>
        <dbReference type="ARBA" id="ARBA00022695"/>
    </source>
</evidence>
<keyword evidence="6" id="KW-0548">Nucleotidyltransferase</keyword>
<evidence type="ECO:0000256" key="8">
    <source>
        <dbReference type="ARBA" id="ARBA00022827"/>
    </source>
</evidence>
<dbReference type="OrthoDB" id="270728at2759"/>
<proteinExistence type="predicted"/>
<evidence type="ECO:0000256" key="10">
    <source>
        <dbReference type="ARBA" id="ARBA00031145"/>
    </source>
</evidence>
<evidence type="ECO:0000256" key="4">
    <source>
        <dbReference type="ARBA" id="ARBA00022643"/>
    </source>
</evidence>
<dbReference type="Pfam" id="PF01507">
    <property type="entry name" value="PAPS_reduct"/>
    <property type="match status" value="1"/>
</dbReference>
<protein>
    <recommendedName>
        <fullName evidence="2">FAD synthase</fullName>
        <ecNumber evidence="2">2.7.7.2</ecNumber>
    </recommendedName>
    <alternativeName>
        <fullName evidence="10">FAD pyrophosphorylase</fullName>
    </alternativeName>
    <alternativeName>
        <fullName evidence="11">FMN adenylyltransferase</fullName>
    </alternativeName>
</protein>
<keyword evidence="3" id="KW-0285">Flavoprotein</keyword>
<evidence type="ECO:0000256" key="11">
    <source>
        <dbReference type="ARBA" id="ARBA00031871"/>
    </source>
</evidence>
<dbReference type="CDD" id="cd23948">
    <property type="entry name" value="FAD_synthase"/>
    <property type="match status" value="1"/>
</dbReference>
<evidence type="ECO:0000313" key="15">
    <source>
        <dbReference type="Proteomes" id="UP000187013"/>
    </source>
</evidence>
<dbReference type="PANTHER" id="PTHR23293:SF9">
    <property type="entry name" value="FAD SYNTHASE"/>
    <property type="match status" value="1"/>
</dbReference>
<accession>A0A1Q3A956</accession>
<comment type="caution">
    <text evidence="14">The sequence shown here is derived from an EMBL/GenBank/DDBJ whole genome shotgun (WGS) entry which is preliminary data.</text>
</comment>
<dbReference type="InterPro" id="IPR002500">
    <property type="entry name" value="PAPS_reduct_dom"/>
</dbReference>
<sequence>MRKIERRKSNELLKVVSISSQCENYQDPIVMADLSLASISERCHKIAWSYLQIEKPSSKIIRETQDAIKLTQKLLLNDIFPRWSPFNGEISFSYNGGKDCQVLLIIYLGCLWEYYKTSTNAQQFPLQTLKAVFIDQDKTFQTLEQFVETTKKRYCLSLYESDRNNNKNLSMPEAFHRYLGDQPETKAVVVGIRYADPFAQDLKPIQRTDDGWPDFLRLQPLLHWKLAYIWSFLLYSGEPICGIYSVGFSSLGDINHTLPNPHLAKTKDLPLRYEWEIAHGCKGVVNCSPLSSKDSHFQNDEYFPGWYLLDDSLERCGRAKKNKT</sequence>
<organism evidence="14 15">
    <name type="scientific">Zygosaccharomyces rouxii</name>
    <dbReference type="NCBI Taxonomy" id="4956"/>
    <lineage>
        <taxon>Eukaryota</taxon>
        <taxon>Fungi</taxon>
        <taxon>Dikarya</taxon>
        <taxon>Ascomycota</taxon>
        <taxon>Saccharomycotina</taxon>
        <taxon>Saccharomycetes</taxon>
        <taxon>Saccharomycetales</taxon>
        <taxon>Saccharomycetaceae</taxon>
        <taxon>Zygosaccharomyces</taxon>
    </lineage>
</organism>
<dbReference type="AlphaFoldDB" id="A0A1Q3A956"/>
<evidence type="ECO:0000313" key="14">
    <source>
        <dbReference type="EMBL" id="GAV52227.1"/>
    </source>
</evidence>
<keyword evidence="5" id="KW-0808">Transferase</keyword>
<feature type="domain" description="Phosphoadenosine phosphosulphate reductase" evidence="13">
    <location>
        <begin position="90"/>
        <end position="258"/>
    </location>
</feature>
<dbReference type="EC" id="2.7.7.2" evidence="2"/>
<evidence type="ECO:0000256" key="5">
    <source>
        <dbReference type="ARBA" id="ARBA00022679"/>
    </source>
</evidence>
<evidence type="ECO:0000256" key="1">
    <source>
        <dbReference type="ARBA" id="ARBA00004726"/>
    </source>
</evidence>
<evidence type="ECO:0000259" key="13">
    <source>
        <dbReference type="Pfam" id="PF01507"/>
    </source>
</evidence>
<dbReference type="GO" id="GO:0005524">
    <property type="term" value="F:ATP binding"/>
    <property type="evidence" value="ECO:0007669"/>
    <property type="project" value="UniProtKB-KW"/>
</dbReference>
<comment type="pathway">
    <text evidence="1">Cofactor biosynthesis; FAD biosynthesis; FAD from FMN: step 1/1.</text>
</comment>
<keyword evidence="8" id="KW-0274">FAD</keyword>
<dbReference type="Gene3D" id="3.40.50.620">
    <property type="entry name" value="HUPs"/>
    <property type="match status" value="1"/>
</dbReference>
<keyword evidence="4" id="KW-0288">FMN</keyword>
<evidence type="ECO:0000256" key="2">
    <source>
        <dbReference type="ARBA" id="ARBA00012393"/>
    </source>
</evidence>
<keyword evidence="9" id="KW-0067">ATP-binding</keyword>
<dbReference type="GO" id="GO:0003919">
    <property type="term" value="F:FMN adenylyltransferase activity"/>
    <property type="evidence" value="ECO:0007669"/>
    <property type="project" value="UniProtKB-EC"/>
</dbReference>
<evidence type="ECO:0000256" key="7">
    <source>
        <dbReference type="ARBA" id="ARBA00022741"/>
    </source>
</evidence>
<evidence type="ECO:0000256" key="9">
    <source>
        <dbReference type="ARBA" id="ARBA00022840"/>
    </source>
</evidence>
<comment type="catalytic activity">
    <reaction evidence="12">
        <text>FMN + ATP + H(+) = FAD + diphosphate</text>
        <dbReference type="Rhea" id="RHEA:17237"/>
        <dbReference type="ChEBI" id="CHEBI:15378"/>
        <dbReference type="ChEBI" id="CHEBI:30616"/>
        <dbReference type="ChEBI" id="CHEBI:33019"/>
        <dbReference type="ChEBI" id="CHEBI:57692"/>
        <dbReference type="ChEBI" id="CHEBI:58210"/>
        <dbReference type="EC" id="2.7.7.2"/>
    </reaction>
</comment>
<dbReference type="GO" id="GO:0006747">
    <property type="term" value="P:FAD biosynthetic process"/>
    <property type="evidence" value="ECO:0007669"/>
    <property type="project" value="TreeGrafter"/>
</dbReference>
<gene>
    <name evidence="14" type="ORF">ZYGR_0AG02180</name>
</gene>
<dbReference type="InterPro" id="IPR014729">
    <property type="entry name" value="Rossmann-like_a/b/a_fold"/>
</dbReference>